<dbReference type="Gene3D" id="2.40.50.250">
    <property type="entry name" value="bipa protein"/>
    <property type="match status" value="1"/>
</dbReference>
<dbReference type="FunFam" id="3.30.70.870:FF:000003">
    <property type="entry name" value="GTP-binding protein TypA"/>
    <property type="match status" value="1"/>
</dbReference>
<dbReference type="InterPro" id="IPR047041">
    <property type="entry name" value="BipA_GTP-bd_dom"/>
</dbReference>
<dbReference type="NCBIfam" id="TIGR00231">
    <property type="entry name" value="small_GTP"/>
    <property type="match status" value="1"/>
</dbReference>
<evidence type="ECO:0000259" key="5">
    <source>
        <dbReference type="PROSITE" id="PS51722"/>
    </source>
</evidence>
<dbReference type="GO" id="GO:0003924">
    <property type="term" value="F:GTPase activity"/>
    <property type="evidence" value="ECO:0007669"/>
    <property type="project" value="UniProtKB-UniRule"/>
</dbReference>
<dbReference type="InterPro" id="IPR042116">
    <property type="entry name" value="TypA/BipA_C"/>
</dbReference>
<dbReference type="FunFam" id="2.40.50.250:FF:000001">
    <property type="entry name" value="GTP-binding protein TypA"/>
    <property type="match status" value="1"/>
</dbReference>
<dbReference type="CDD" id="cd03710">
    <property type="entry name" value="BipA_TypA_C"/>
    <property type="match status" value="1"/>
</dbReference>
<evidence type="ECO:0000256" key="3">
    <source>
        <dbReference type="ARBA" id="ARBA00048548"/>
    </source>
</evidence>
<dbReference type="AlphaFoldDB" id="A0A411WG27"/>
<dbReference type="InterPro" id="IPR027417">
    <property type="entry name" value="P-loop_NTPase"/>
</dbReference>
<dbReference type="PROSITE" id="PS51722">
    <property type="entry name" value="G_TR_2"/>
    <property type="match status" value="1"/>
</dbReference>
<keyword evidence="7" id="KW-1185">Reference proteome</keyword>
<evidence type="ECO:0000256" key="1">
    <source>
        <dbReference type="ARBA" id="ARBA00022741"/>
    </source>
</evidence>
<dbReference type="InterPro" id="IPR031157">
    <property type="entry name" value="G_TR_CS"/>
</dbReference>
<dbReference type="EMBL" id="CP034752">
    <property type="protein sequence ID" value="QBH95006.1"/>
    <property type="molecule type" value="Genomic_DNA"/>
</dbReference>
<feature type="binding site" evidence="4">
    <location>
        <begin position="15"/>
        <end position="20"/>
    </location>
    <ligand>
        <name>GTP</name>
        <dbReference type="ChEBI" id="CHEBI:37565"/>
    </ligand>
</feature>
<dbReference type="InterPro" id="IPR000640">
    <property type="entry name" value="EFG_V-like"/>
</dbReference>
<accession>A0A411WG27</accession>
<dbReference type="CDD" id="cd03691">
    <property type="entry name" value="BipA_TypA_II"/>
    <property type="match status" value="1"/>
</dbReference>
<dbReference type="FunFam" id="3.40.50.300:FF:000055">
    <property type="entry name" value="GTP-binding protein TypA"/>
    <property type="match status" value="1"/>
</dbReference>
<dbReference type="Pfam" id="PF00009">
    <property type="entry name" value="GTP_EFTU"/>
    <property type="match status" value="1"/>
</dbReference>
<dbReference type="FunFam" id="2.40.30.10:FF:000016">
    <property type="entry name" value="GTP-binding protein TypA"/>
    <property type="match status" value="1"/>
</dbReference>
<dbReference type="Pfam" id="PF21018">
    <property type="entry name" value="BipA_C"/>
    <property type="match status" value="1"/>
</dbReference>
<feature type="domain" description="Tr-type G" evidence="5">
    <location>
        <begin position="3"/>
        <end position="199"/>
    </location>
</feature>
<dbReference type="GO" id="GO:0019843">
    <property type="term" value="F:rRNA binding"/>
    <property type="evidence" value="ECO:0007669"/>
    <property type="project" value="UniProtKB-KW"/>
</dbReference>
<dbReference type="EC" id="3.6.5.-" evidence="4"/>
<keyword evidence="4" id="KW-0963">Cytoplasm</keyword>
<dbReference type="GO" id="GO:0005525">
    <property type="term" value="F:GTP binding"/>
    <property type="evidence" value="ECO:0007669"/>
    <property type="project" value="UniProtKB-UniRule"/>
</dbReference>
<dbReference type="PANTHER" id="PTHR42908:SF8">
    <property type="entry name" value="TR-TYPE G DOMAIN-CONTAINING PROTEIN"/>
    <property type="match status" value="1"/>
</dbReference>
<dbReference type="InterPro" id="IPR047042">
    <property type="entry name" value="BipA_II"/>
</dbReference>
<dbReference type="GO" id="GO:0005829">
    <property type="term" value="C:cytosol"/>
    <property type="evidence" value="ECO:0007669"/>
    <property type="project" value="TreeGrafter"/>
</dbReference>
<dbReference type="Pfam" id="PF03144">
    <property type="entry name" value="GTP_EFTU_D2"/>
    <property type="match status" value="1"/>
</dbReference>
<dbReference type="Gene3D" id="3.30.70.870">
    <property type="entry name" value="Elongation Factor G (Translational Gtpase), domain 3"/>
    <property type="match status" value="1"/>
</dbReference>
<keyword evidence="4" id="KW-0378">Hydrolase</keyword>
<evidence type="ECO:0000313" key="7">
    <source>
        <dbReference type="Proteomes" id="UP000293154"/>
    </source>
</evidence>
<dbReference type="OrthoDB" id="9801472at2"/>
<dbReference type="InterPro" id="IPR000795">
    <property type="entry name" value="T_Tr_GTP-bd_dom"/>
</dbReference>
<dbReference type="CDD" id="cd16263">
    <property type="entry name" value="BipA_III"/>
    <property type="match status" value="1"/>
</dbReference>
<dbReference type="Gene3D" id="2.40.30.10">
    <property type="entry name" value="Translation factors"/>
    <property type="match status" value="1"/>
</dbReference>
<dbReference type="GO" id="GO:0009409">
    <property type="term" value="P:response to cold"/>
    <property type="evidence" value="ECO:0007669"/>
    <property type="project" value="UniProtKB-ARBA"/>
</dbReference>
<dbReference type="PROSITE" id="PS00301">
    <property type="entry name" value="G_TR_1"/>
    <property type="match status" value="1"/>
</dbReference>
<dbReference type="NCBIfam" id="TIGR01394">
    <property type="entry name" value="TypA_BipA"/>
    <property type="match status" value="1"/>
</dbReference>
<keyword evidence="4" id="KW-0699">rRNA-binding</keyword>
<dbReference type="PRINTS" id="PR00315">
    <property type="entry name" value="ELONGATNFCT"/>
</dbReference>
<dbReference type="Pfam" id="PF00679">
    <property type="entry name" value="EFG_C"/>
    <property type="match status" value="1"/>
</dbReference>
<keyword evidence="4" id="KW-0694">RNA-binding</keyword>
<dbReference type="HAMAP" id="MF_00849">
    <property type="entry name" value="BipA"/>
    <property type="match status" value="1"/>
</dbReference>
<dbReference type="FunFam" id="3.30.70.240:FF:000002">
    <property type="entry name" value="GTP-binding protein TypA"/>
    <property type="match status" value="1"/>
</dbReference>
<evidence type="ECO:0000256" key="2">
    <source>
        <dbReference type="ARBA" id="ARBA00023134"/>
    </source>
</evidence>
<dbReference type="GO" id="GO:1990904">
    <property type="term" value="C:ribonucleoprotein complex"/>
    <property type="evidence" value="ECO:0007669"/>
    <property type="project" value="TreeGrafter"/>
</dbReference>
<name>A0A411WG27_9GAMM</name>
<dbReference type="Proteomes" id="UP000293154">
    <property type="component" value="Chromosome"/>
</dbReference>
<dbReference type="InterPro" id="IPR035651">
    <property type="entry name" value="BipA_V"/>
</dbReference>
<protein>
    <recommendedName>
        <fullName evidence="4">Large ribosomal subunit assembly factor BipA</fullName>
        <ecNumber evidence="4">3.6.5.-</ecNumber>
    </recommendedName>
    <alternativeName>
        <fullName evidence="4">GTP-binding protein BipA</fullName>
    </alternativeName>
</protein>
<evidence type="ECO:0000256" key="4">
    <source>
        <dbReference type="HAMAP-Rule" id="MF_00849"/>
    </source>
</evidence>
<dbReference type="SUPFAM" id="SSF52540">
    <property type="entry name" value="P-loop containing nucleoside triphosphate hydrolases"/>
    <property type="match status" value="1"/>
</dbReference>
<organism evidence="6 7">
    <name type="scientific">Limnobaculum zhutongyuii</name>
    <dbReference type="NCBI Taxonomy" id="2498113"/>
    <lineage>
        <taxon>Bacteria</taxon>
        <taxon>Pseudomonadati</taxon>
        <taxon>Pseudomonadota</taxon>
        <taxon>Gammaproteobacteria</taxon>
        <taxon>Enterobacterales</taxon>
        <taxon>Budviciaceae</taxon>
        <taxon>Limnobaculum</taxon>
    </lineage>
</organism>
<feature type="binding site" evidence="4">
    <location>
        <begin position="129"/>
        <end position="132"/>
    </location>
    <ligand>
        <name>GTP</name>
        <dbReference type="ChEBI" id="CHEBI:37565"/>
    </ligand>
</feature>
<comment type="catalytic activity">
    <reaction evidence="3 4">
        <text>GTP + H2O = GDP + phosphate + H(+)</text>
        <dbReference type="Rhea" id="RHEA:19669"/>
        <dbReference type="ChEBI" id="CHEBI:15377"/>
        <dbReference type="ChEBI" id="CHEBI:15378"/>
        <dbReference type="ChEBI" id="CHEBI:37565"/>
        <dbReference type="ChEBI" id="CHEBI:43474"/>
        <dbReference type="ChEBI" id="CHEBI:58189"/>
    </reaction>
</comment>
<dbReference type="InterPro" id="IPR035647">
    <property type="entry name" value="EFG_III/V"/>
</dbReference>
<dbReference type="Gene3D" id="3.30.70.240">
    <property type="match status" value="1"/>
</dbReference>
<dbReference type="InterPro" id="IPR006298">
    <property type="entry name" value="BipA"/>
</dbReference>
<dbReference type="CDD" id="cd01891">
    <property type="entry name" value="TypA_BipA"/>
    <property type="match status" value="1"/>
</dbReference>
<keyword evidence="2 4" id="KW-0342">GTP-binding</keyword>
<dbReference type="GO" id="GO:0000027">
    <property type="term" value="P:ribosomal large subunit assembly"/>
    <property type="evidence" value="ECO:0007669"/>
    <property type="project" value="UniProtKB-UniRule"/>
</dbReference>
<dbReference type="GO" id="GO:0000049">
    <property type="term" value="F:tRNA binding"/>
    <property type="evidence" value="ECO:0007669"/>
    <property type="project" value="UniProtKB-KW"/>
</dbReference>
<dbReference type="InterPro" id="IPR048876">
    <property type="entry name" value="BipA_C"/>
</dbReference>
<gene>
    <name evidence="6" type="primary">typA</name>
    <name evidence="4" type="synonym">bipA</name>
    <name evidence="6" type="ORF">EKN56_00390</name>
</gene>
<dbReference type="SUPFAM" id="SSF50447">
    <property type="entry name" value="Translation proteins"/>
    <property type="match status" value="1"/>
</dbReference>
<comment type="subunit">
    <text evidence="4">Monomer.</text>
</comment>
<dbReference type="InterPro" id="IPR005225">
    <property type="entry name" value="Small_GTP-bd"/>
</dbReference>
<dbReference type="GO" id="GO:0010467">
    <property type="term" value="P:gene expression"/>
    <property type="evidence" value="ECO:0007669"/>
    <property type="project" value="UniProtKB-ARBA"/>
</dbReference>
<sequence>MIENLRNIAIIAHVDHGKTTLVDKLLQMSGTLGEQRNEATERVMDSGDLEKERGITILAKNTAITWNGYRINIVDTPGHADFGGEVERVMSMVDSVLLVVDAMDGPMPQTRFVTKKAFANGLKPIVVINKVDRPGARPDWVVDQVFDLFVNLDATDEQLDFPIIYASALMGIAGNDHNEMTDNMDPLFEAIVKHVAPPDVDSDGSFQMQISQLDYNNYVGVIGIGRIKRGKVKPNQQVTVIDSEGKTRNGKIGKVLGHMGLERIESQVAEAGDIIAITGLGELNISDTVCDVQSVEALPALSVDEPTVTMYFCVNTSPFCGKEGKYVTSRQILDRLNKELVHNVALRVEETEDADAFRVSGRGELHLSVLIENMRREGFEIAVSRPKVINKVIDGRKQEPFENVTLDIEEQHQGSVMQAMGERKGDVKNMVPDGKGRIRLDYLIPARGLIGFRTEFMTMTSGTGLLYSTFSHYDDVRPGEIGQRQNGVLISNGQGKAVAFALFSLQDRGKLFLGHGAEVYEGQIIGIHSRSNDLTVNCLTGKKLTNMRASGTDEATILVPPVKMSLEQALEFIDDDELVEVTPTSIRIRKRHLTENDRKRANRGPKED</sequence>
<comment type="similarity">
    <text evidence="4">Belongs to the TRAFAC class translation factor GTPase superfamily. Classic translation factor GTPase family. BipA subfamily.</text>
</comment>
<comment type="function">
    <text evidence="4">A 50S ribosomal subunit assembly protein with GTPase activity, required for 50S subunit assembly at low temperatures, may also play a role in translation. Binds GTP and analogs. Binds the 70S ribosome between the 30S and 50S subunits, in a similar position as ribosome-bound EF-G; it contacts a number of ribosomal proteins, both rRNAs and the A-site tRNA.</text>
</comment>
<dbReference type="GO" id="GO:0097216">
    <property type="term" value="F:guanosine tetraphosphate binding"/>
    <property type="evidence" value="ECO:0007669"/>
    <property type="project" value="UniProtKB-ARBA"/>
</dbReference>
<comment type="subcellular location">
    <subcellularLocation>
        <location evidence="4">Cytoplasm</location>
    </subcellularLocation>
    <text evidence="4">Binds to ribosomes.</text>
</comment>
<dbReference type="Gene3D" id="3.40.50.300">
    <property type="entry name" value="P-loop containing nucleotide triphosphate hydrolases"/>
    <property type="match status" value="1"/>
</dbReference>
<dbReference type="RefSeq" id="WP_130590004.1">
    <property type="nucleotide sequence ID" value="NZ_CP034752.1"/>
</dbReference>
<dbReference type="GO" id="GO:0043022">
    <property type="term" value="F:ribosome binding"/>
    <property type="evidence" value="ECO:0007669"/>
    <property type="project" value="UniProtKB-UniRule"/>
</dbReference>
<reference evidence="6 7" key="1">
    <citation type="submission" date="2019-03" db="EMBL/GenBank/DDBJ databases">
        <title>Pragia sp. nov. isolated from the gut tract of Carduelis flavirostris.</title>
        <authorList>
            <person name="Ge Y."/>
        </authorList>
    </citation>
    <scope>NUCLEOTIDE SEQUENCE [LARGE SCALE GENOMIC DNA]</scope>
    <source>
        <strain evidence="6 7">CF-458</strain>
    </source>
</reference>
<dbReference type="SUPFAM" id="SSF54980">
    <property type="entry name" value="EF-G C-terminal domain-like"/>
    <property type="match status" value="2"/>
</dbReference>
<keyword evidence="4" id="KW-0690">Ribosome biogenesis</keyword>
<dbReference type="NCBIfam" id="NF007583">
    <property type="entry name" value="PRK10218.1"/>
    <property type="match status" value="1"/>
</dbReference>
<dbReference type="InterPro" id="IPR009000">
    <property type="entry name" value="Transl_B-barrel_sf"/>
</dbReference>
<keyword evidence="1 4" id="KW-0547">Nucleotide-binding</keyword>
<evidence type="ECO:0000313" key="6">
    <source>
        <dbReference type="EMBL" id="QBH95006.1"/>
    </source>
</evidence>
<proteinExistence type="inferred from homology"/>
<dbReference type="PANTHER" id="PTHR42908">
    <property type="entry name" value="TRANSLATION ELONGATION FACTOR-RELATED"/>
    <property type="match status" value="1"/>
</dbReference>
<dbReference type="InterPro" id="IPR047043">
    <property type="entry name" value="BipA_III"/>
</dbReference>
<dbReference type="InterPro" id="IPR004161">
    <property type="entry name" value="EFTu-like_2"/>
</dbReference>
<dbReference type="KEGG" id="prag:EKN56_00390"/>
<keyword evidence="4" id="KW-0820">tRNA-binding</keyword>